<feature type="domain" description="FAD-dependent oxidoreductase 2 FAD-binding" evidence="3">
    <location>
        <begin position="364"/>
        <end position="435"/>
    </location>
</feature>
<keyword evidence="1" id="KW-0285">Flavoprotein</keyword>
<proteinExistence type="predicted"/>
<sequence>MQVFERELHMETHITVIGAGFCGSVLVRALAQGADAQVRITLVGVAETFGSGIAYGAARPEHLLNVRAKDLGIDAQAPAAFADTLHLGESGRLEFLPRLAYGDYLRSELDTAIGAAQASIVRLSQEAVAVERARRGFRVFLANGDAFQTDQVVLAVGALQPQALAGIGPRLSVHPRYIGWPWQGDALSRLSPDDDVLIVGTGLTMVDVALSLHARGHRGRLLAISRRGLAPQAHLRQPGAALELPPHLQRAIKDADLRALLRGVRQLSVVVDDWRRVVDALRPHLQPLWQRLELSQRARFLRHLRPYWEVARHRVAPGAADQLAQLQDSGQLQVVAARLLRARWVPDGVEAVIRPRGGADAQTRRFDAVVRATGLDTDIDRTSDPLIAGMREAGLLRADPLGLGVDTDAQLRVRDGAGQVVPGLYCVGPLLRGRYWEITAVPELRVATRALAERLLQGATPALQPQPDVTPREVNARP</sequence>
<protein>
    <recommendedName>
        <fullName evidence="7">FAD-binding protein</fullName>
    </recommendedName>
</protein>
<evidence type="ECO:0000256" key="2">
    <source>
        <dbReference type="ARBA" id="ARBA00023002"/>
    </source>
</evidence>
<evidence type="ECO:0000256" key="1">
    <source>
        <dbReference type="ARBA" id="ARBA00022630"/>
    </source>
</evidence>
<keyword evidence="2" id="KW-0560">Oxidoreductase</keyword>
<dbReference type="InterPro" id="IPR003953">
    <property type="entry name" value="FAD-dep_OxRdtase_2_FAD-bd"/>
</dbReference>
<accession>A0A0H2X3D1</accession>
<dbReference type="GO" id="GO:0016491">
    <property type="term" value="F:oxidoreductase activity"/>
    <property type="evidence" value="ECO:0007669"/>
    <property type="project" value="UniProtKB-KW"/>
</dbReference>
<organism evidence="5 6">
    <name type="scientific">Xanthomonas campestris pv. campestris (strain 8004)</name>
    <dbReference type="NCBI Taxonomy" id="314565"/>
    <lineage>
        <taxon>Bacteria</taxon>
        <taxon>Pseudomonadati</taxon>
        <taxon>Pseudomonadota</taxon>
        <taxon>Gammaproteobacteria</taxon>
        <taxon>Lysobacterales</taxon>
        <taxon>Lysobacteraceae</taxon>
        <taxon>Xanthomonas</taxon>
    </lineage>
</organism>
<reference evidence="5 6" key="1">
    <citation type="journal article" date="2005" name="Genome Res.">
        <title>Comparative and functional genomic analyses of the pathogenicity of phytopathogen Xanthomonas campestris pv. campestris.</title>
        <authorList>
            <person name="Qian W."/>
            <person name="Jia Y."/>
            <person name="Ren S.X."/>
            <person name="He Y.Q."/>
            <person name="Feng J.X."/>
            <person name="Lu L.F."/>
            <person name="Sun Q."/>
            <person name="Ying G."/>
            <person name="Tang D.J."/>
            <person name="Tang H."/>
            <person name="Wu W."/>
            <person name="Hao P."/>
            <person name="Wang L."/>
            <person name="Jiang B.L."/>
            <person name="Zeng S."/>
            <person name="Gu W.Y."/>
            <person name="Lu G."/>
            <person name="Rong L."/>
            <person name="Tian Y."/>
            <person name="Yao Z."/>
            <person name="Fu G."/>
            <person name="Chen B."/>
            <person name="Fang R."/>
            <person name="Qiang B."/>
            <person name="Chen Z."/>
            <person name="Zhao G.P."/>
            <person name="Tang J.L."/>
            <person name="He C."/>
        </authorList>
    </citation>
    <scope>NUCLEOTIDE SEQUENCE [LARGE SCALE GENOMIC DNA]</scope>
    <source>
        <strain evidence="5 6">8004</strain>
    </source>
</reference>
<dbReference type="InterPro" id="IPR036188">
    <property type="entry name" value="FAD/NAD-bd_sf"/>
</dbReference>
<feature type="domain" description="FAD-dependent urate hydroxylase HpyO/Asp monooxygenase CreE-like FAD/NAD(P)-binding" evidence="4">
    <location>
        <begin position="16"/>
        <end position="158"/>
    </location>
</feature>
<evidence type="ECO:0000313" key="5">
    <source>
        <dbReference type="EMBL" id="AAY47514.1"/>
    </source>
</evidence>
<evidence type="ECO:0000259" key="4">
    <source>
        <dbReference type="Pfam" id="PF13454"/>
    </source>
</evidence>
<evidence type="ECO:0008006" key="7">
    <source>
        <dbReference type="Google" id="ProtNLM"/>
    </source>
</evidence>
<dbReference type="InterPro" id="IPR038732">
    <property type="entry name" value="HpyO/CreE_NAD-binding"/>
</dbReference>
<dbReference type="AlphaFoldDB" id="A0A0H2X3D1"/>
<evidence type="ECO:0000313" key="6">
    <source>
        <dbReference type="Proteomes" id="UP000000420"/>
    </source>
</evidence>
<dbReference type="Pfam" id="PF00890">
    <property type="entry name" value="FAD_binding_2"/>
    <property type="match status" value="1"/>
</dbReference>
<dbReference type="HOGENOM" id="CLU_020215_2_0_6"/>
<dbReference type="EMBL" id="CP000050">
    <property type="protein sequence ID" value="AAY47514.1"/>
    <property type="molecule type" value="Genomic_DNA"/>
</dbReference>
<evidence type="ECO:0000259" key="3">
    <source>
        <dbReference type="Pfam" id="PF00890"/>
    </source>
</evidence>
<gene>
    <name evidence="5" type="ordered locus">XC_0430</name>
</gene>
<dbReference type="PANTHER" id="PTHR40254">
    <property type="entry name" value="BLR0577 PROTEIN"/>
    <property type="match status" value="1"/>
</dbReference>
<dbReference type="Gene3D" id="3.50.50.60">
    <property type="entry name" value="FAD/NAD(P)-binding domain"/>
    <property type="match status" value="1"/>
</dbReference>
<dbReference type="Pfam" id="PF13454">
    <property type="entry name" value="NAD_binding_9"/>
    <property type="match status" value="1"/>
</dbReference>
<dbReference type="SUPFAM" id="SSF51905">
    <property type="entry name" value="FAD/NAD(P)-binding domain"/>
    <property type="match status" value="2"/>
</dbReference>
<name>A0A0H2X3D1_XANC8</name>
<dbReference type="KEGG" id="xcb:XC_0430"/>
<dbReference type="PANTHER" id="PTHR40254:SF1">
    <property type="entry name" value="BLR0577 PROTEIN"/>
    <property type="match status" value="1"/>
</dbReference>
<dbReference type="InterPro" id="IPR052189">
    <property type="entry name" value="L-asp_N-monooxygenase_NS-form"/>
</dbReference>
<dbReference type="Proteomes" id="UP000000420">
    <property type="component" value="Chromosome"/>
</dbReference>